<comment type="caution">
    <text evidence="1">The sequence shown here is derived from an EMBL/GenBank/DDBJ whole genome shotgun (WGS) entry which is preliminary data.</text>
</comment>
<accession>A0AAV3ZIE8</accession>
<keyword evidence="2" id="KW-1185">Reference proteome</keyword>
<sequence length="99" mass="11256">MVDGRRGTTERVHVFTGENPEHKCLFEDKTARRIKGTIAHKDDRDFCHDNGMPQAFTSSTQTKSSFACSSHRLESSELQPQVWMKNSFAFLMMEASGRS</sequence>
<organism evidence="1 2">
    <name type="scientific">Plakobranchus ocellatus</name>
    <dbReference type="NCBI Taxonomy" id="259542"/>
    <lineage>
        <taxon>Eukaryota</taxon>
        <taxon>Metazoa</taxon>
        <taxon>Spiralia</taxon>
        <taxon>Lophotrochozoa</taxon>
        <taxon>Mollusca</taxon>
        <taxon>Gastropoda</taxon>
        <taxon>Heterobranchia</taxon>
        <taxon>Euthyneura</taxon>
        <taxon>Panpulmonata</taxon>
        <taxon>Sacoglossa</taxon>
        <taxon>Placobranchoidea</taxon>
        <taxon>Plakobranchidae</taxon>
        <taxon>Plakobranchus</taxon>
    </lineage>
</organism>
<dbReference type="EMBL" id="BLXT01002480">
    <property type="protein sequence ID" value="GFN94904.1"/>
    <property type="molecule type" value="Genomic_DNA"/>
</dbReference>
<dbReference type="Proteomes" id="UP000735302">
    <property type="component" value="Unassembled WGS sequence"/>
</dbReference>
<dbReference type="AlphaFoldDB" id="A0AAV3ZIE8"/>
<gene>
    <name evidence="1" type="ORF">PoB_002141000</name>
</gene>
<evidence type="ECO:0000313" key="1">
    <source>
        <dbReference type="EMBL" id="GFN94904.1"/>
    </source>
</evidence>
<name>A0AAV3ZIE8_9GAST</name>
<evidence type="ECO:0000313" key="2">
    <source>
        <dbReference type="Proteomes" id="UP000735302"/>
    </source>
</evidence>
<proteinExistence type="predicted"/>
<reference evidence="1 2" key="1">
    <citation type="journal article" date="2021" name="Elife">
        <title>Chloroplast acquisition without the gene transfer in kleptoplastic sea slugs, Plakobranchus ocellatus.</title>
        <authorList>
            <person name="Maeda T."/>
            <person name="Takahashi S."/>
            <person name="Yoshida T."/>
            <person name="Shimamura S."/>
            <person name="Takaki Y."/>
            <person name="Nagai Y."/>
            <person name="Toyoda A."/>
            <person name="Suzuki Y."/>
            <person name="Arimoto A."/>
            <person name="Ishii H."/>
            <person name="Satoh N."/>
            <person name="Nishiyama T."/>
            <person name="Hasebe M."/>
            <person name="Maruyama T."/>
            <person name="Minagawa J."/>
            <person name="Obokata J."/>
            <person name="Shigenobu S."/>
        </authorList>
    </citation>
    <scope>NUCLEOTIDE SEQUENCE [LARGE SCALE GENOMIC DNA]</scope>
</reference>
<protein>
    <submittedName>
        <fullName evidence="1">Uncharacterized protein</fullName>
    </submittedName>
</protein>